<keyword evidence="3" id="KW-1185">Reference proteome</keyword>
<dbReference type="EMBL" id="JACOIK010000009">
    <property type="protein sequence ID" value="MBD1433814.1"/>
    <property type="molecule type" value="Genomic_DNA"/>
</dbReference>
<organism evidence="2 3">
    <name type="scientific">Sphingobacterium micropteri</name>
    <dbReference type="NCBI Taxonomy" id="2763501"/>
    <lineage>
        <taxon>Bacteria</taxon>
        <taxon>Pseudomonadati</taxon>
        <taxon>Bacteroidota</taxon>
        <taxon>Sphingobacteriia</taxon>
        <taxon>Sphingobacteriales</taxon>
        <taxon>Sphingobacteriaceae</taxon>
        <taxon>Sphingobacterium</taxon>
    </lineage>
</organism>
<evidence type="ECO:0000259" key="1">
    <source>
        <dbReference type="Pfam" id="PF00535"/>
    </source>
</evidence>
<dbReference type="InterPro" id="IPR001173">
    <property type="entry name" value="Glyco_trans_2-like"/>
</dbReference>
<dbReference type="Proteomes" id="UP000602759">
    <property type="component" value="Unassembled WGS sequence"/>
</dbReference>
<dbReference type="SUPFAM" id="SSF53448">
    <property type="entry name" value="Nucleotide-diphospho-sugar transferases"/>
    <property type="match status" value="1"/>
</dbReference>
<dbReference type="Gene3D" id="3.90.550.10">
    <property type="entry name" value="Spore Coat Polysaccharide Biosynthesis Protein SpsA, Chain A"/>
    <property type="match status" value="1"/>
</dbReference>
<comment type="caution">
    <text evidence="2">The sequence shown here is derived from an EMBL/GenBank/DDBJ whole genome shotgun (WGS) entry which is preliminary data.</text>
</comment>
<protein>
    <submittedName>
        <fullName evidence="2">Glycosyltransferase</fullName>
    </submittedName>
</protein>
<sequence>MPKKVLHSILYQYTIRFNKRVVKQRESPNSIPVIIINFNQLDSLKKLIDFLLDRKIENIVIIDNQSDYPPLLEYYKSIESRVNIELMDKNYGHMVFFENKSLQKKYGQGYYIVTDADILPNPNLPKDFIQTMIQKMDKYKWRIVKVGFALDTETIPDHYPLKERVVSWESKYWEKELEKDVFSADIDTTFALYKPFYPTKFKVSKLKFYRAIRLAGDFTSKHMGWYINPRNMTEEQSHYMKTSSGSSSWKFDENGNLLSSSYY</sequence>
<dbReference type="InterPro" id="IPR029044">
    <property type="entry name" value="Nucleotide-diphossugar_trans"/>
</dbReference>
<feature type="domain" description="Glycosyltransferase 2-like" evidence="1">
    <location>
        <begin position="33"/>
        <end position="134"/>
    </location>
</feature>
<dbReference type="RefSeq" id="WP_190994769.1">
    <property type="nucleotide sequence ID" value="NZ_JACOIK010000009.1"/>
</dbReference>
<reference evidence="2 3" key="1">
    <citation type="submission" date="2020-08" db="EMBL/GenBank/DDBJ databases">
        <title>Sphingobacterium sp. DN00404 isolated from aquaculture water.</title>
        <authorList>
            <person name="Zhang M."/>
        </authorList>
    </citation>
    <scope>NUCLEOTIDE SEQUENCE [LARGE SCALE GENOMIC DNA]</scope>
    <source>
        <strain evidence="2 3">DN00404</strain>
    </source>
</reference>
<evidence type="ECO:0000313" key="3">
    <source>
        <dbReference type="Proteomes" id="UP000602759"/>
    </source>
</evidence>
<proteinExistence type="predicted"/>
<dbReference type="Pfam" id="PF00535">
    <property type="entry name" value="Glycos_transf_2"/>
    <property type="match status" value="1"/>
</dbReference>
<gene>
    <name evidence="2" type="ORF">H8B06_13335</name>
</gene>
<accession>A0ABR7YR56</accession>
<name>A0ABR7YR56_9SPHI</name>
<evidence type="ECO:0000313" key="2">
    <source>
        <dbReference type="EMBL" id="MBD1433814.1"/>
    </source>
</evidence>